<dbReference type="EMBL" id="CP001466">
    <property type="protein sequence ID" value="ACN53223.1"/>
    <property type="molecule type" value="Genomic_DNA"/>
</dbReference>
<evidence type="ECO:0000313" key="2">
    <source>
        <dbReference type="Proteomes" id="UP000003481"/>
    </source>
</evidence>
<dbReference type="HOGENOM" id="CLU_3266624_0_0_12"/>
<protein>
    <submittedName>
        <fullName evidence="1">Uncharacterized protein</fullName>
    </submittedName>
</protein>
<sequence length="41" mass="4809">MLNGLKNVMLFSHKPTLTNTSTLQCYIILLSSREEYLFIFK</sequence>
<organism evidence="1 2">
    <name type="scientific">Borreliella spielmanii A14S</name>
    <dbReference type="NCBI Taxonomy" id="498742"/>
    <lineage>
        <taxon>Bacteria</taxon>
        <taxon>Pseudomonadati</taxon>
        <taxon>Spirochaetota</taxon>
        <taxon>Spirochaetia</taxon>
        <taxon>Spirochaetales</taxon>
        <taxon>Borreliaceae</taxon>
        <taxon>Borreliella</taxon>
    </lineage>
</organism>
<geneLocation type="plasmid" evidence="1 2">
    <name>A14S_lp36</name>
</geneLocation>
<reference evidence="1 2" key="1">
    <citation type="journal article" date="2012" name="J. Bacteriol.">
        <title>Whole-Genome Sequences of Borrelia bissettii, Borrelia valaisiana, and Borrelia spielmanii.</title>
        <authorList>
            <person name="Schutzer S.E."/>
            <person name="Fraser-Liggett C.M."/>
            <person name="Qiu W.G."/>
            <person name="Kraiczy P."/>
            <person name="Mongodin E.F."/>
            <person name="Dunn J.J."/>
            <person name="Luft B.J."/>
            <person name="Casjens S.R."/>
        </authorList>
    </citation>
    <scope>NUCLEOTIDE SEQUENCE [LARGE SCALE GENOMIC DNA]</scope>
    <source>
        <strain evidence="1 2">A14S</strain>
        <plasmid evidence="1 2">A14S_lp36</plasmid>
    </source>
</reference>
<accession>C0RBR1</accession>
<name>C0RBR1_9SPIR</name>
<evidence type="ECO:0000313" key="1">
    <source>
        <dbReference type="EMBL" id="ACN53223.1"/>
    </source>
</evidence>
<proteinExistence type="predicted"/>
<gene>
    <name evidence="1" type="ORF">BSPA14S_K0001</name>
</gene>
<dbReference type="Proteomes" id="UP000003481">
    <property type="component" value="Plasmid A14S_lp36"/>
</dbReference>
<dbReference type="AlphaFoldDB" id="C0RBR1"/>
<keyword evidence="1" id="KW-0614">Plasmid</keyword>